<evidence type="ECO:0000313" key="8">
    <source>
        <dbReference type="Proteomes" id="UP000568380"/>
    </source>
</evidence>
<proteinExistence type="inferred from homology"/>
<dbReference type="RefSeq" id="WP_184970939.1">
    <property type="nucleotide sequence ID" value="NZ_JACHIN010000013.1"/>
</dbReference>
<comment type="caution">
    <text evidence="7">The sequence shown here is derived from an EMBL/GenBank/DDBJ whole genome shotgun (WGS) entry which is preliminary data.</text>
</comment>
<keyword evidence="4" id="KW-0106">Calcium</keyword>
<evidence type="ECO:0000256" key="2">
    <source>
        <dbReference type="ARBA" id="ARBA00022723"/>
    </source>
</evidence>
<organism evidence="7 8">
    <name type="scientific">Nonomuraea endophytica</name>
    <dbReference type="NCBI Taxonomy" id="714136"/>
    <lineage>
        <taxon>Bacteria</taxon>
        <taxon>Bacillati</taxon>
        <taxon>Actinomycetota</taxon>
        <taxon>Actinomycetes</taxon>
        <taxon>Streptosporangiales</taxon>
        <taxon>Streptosporangiaceae</taxon>
        <taxon>Nonomuraea</taxon>
    </lineage>
</organism>
<dbReference type="InterPro" id="IPR000917">
    <property type="entry name" value="Sulfatase_N"/>
</dbReference>
<sequence>MEFKGRVGRTFAGSESWWPPRPSPGPEAPNIVLVLVDDVGFADLGCYGSEIPTPHLDELAAHGTQWTDFHVTPMCSPTRAALLTGVDPHRAGVGHVANSDPGFPGYAGELAAEAVTMAEVFRDAGWLTLAVGKWHLTKDSDMSDAGPRHAWPLQRGFDRFYGFLEAFTNFHHPHRLVRDNSAVEVDRYPDGYHLTDDLTREAVAMVRQAGDQPFFLYLAHGAAHAPLQAPEADIARFAGHYATGWDAIRQRRFARQRKLGLHPEGTVLPERDAEDGDDVPAWDSLDEDTRRLFQRYMEVYAAMIAGIDRSVGALRQTLRELGKLDNTIFVFTSDNGASREGERDGTTQYLRTLLSANSRHDREDPAADLARIDLVGGPRTLSHYPRGWAMASNTPFRLYKRNAHAGGHAVPLLVSWPDGLPARGDLRHQWAYVTDVLPTLIELTGVEAAEGLPRSGSSLVKALLDPLAVHDHVEQHTELQGHRGHVRGEWEIVTRHAPLTPFGEHEWELYHRPSDRTQTRDLAARHPEIVRELAEAWERAARDGQVYPLDEGSRLRYLLRPPWQQDPSPVRLTPPVPTLERWRALQLIQWRSFTITVTVAEPGQGVLVAHGGQGGGYLLYVEDDEVVFFHNSYGESRELRAGRPGERIEVEVRAPGDWVWDAVVRVDGQERGKLAGLPMLAAFCPMEGIDVGADRRSPVSWEVFERHGPFPFSGRLREVCYTPGDHAPDAGANFVDLVREIGLRFE</sequence>
<feature type="region of interest" description="Disordered" evidence="5">
    <location>
        <begin position="1"/>
        <end position="23"/>
    </location>
</feature>
<reference evidence="7 8" key="1">
    <citation type="submission" date="2020-08" db="EMBL/GenBank/DDBJ databases">
        <title>Genomic Encyclopedia of Type Strains, Phase IV (KMG-IV): sequencing the most valuable type-strain genomes for metagenomic binning, comparative biology and taxonomic classification.</title>
        <authorList>
            <person name="Goeker M."/>
        </authorList>
    </citation>
    <scope>NUCLEOTIDE SEQUENCE [LARGE SCALE GENOMIC DNA]</scope>
    <source>
        <strain evidence="7 8">DSM 45385</strain>
    </source>
</reference>
<keyword evidence="2" id="KW-0479">Metal-binding</keyword>
<evidence type="ECO:0000256" key="4">
    <source>
        <dbReference type="ARBA" id="ARBA00022837"/>
    </source>
</evidence>
<dbReference type="EC" id="3.1.6.1" evidence="7"/>
<evidence type="ECO:0000256" key="3">
    <source>
        <dbReference type="ARBA" id="ARBA00022801"/>
    </source>
</evidence>
<evidence type="ECO:0000259" key="6">
    <source>
        <dbReference type="Pfam" id="PF00884"/>
    </source>
</evidence>
<gene>
    <name evidence="7" type="ORF">HNR40_008102</name>
</gene>
<dbReference type="PROSITE" id="PS00523">
    <property type="entry name" value="SULFATASE_1"/>
    <property type="match status" value="1"/>
</dbReference>
<dbReference type="CDD" id="cd16025">
    <property type="entry name" value="PAS_like"/>
    <property type="match status" value="1"/>
</dbReference>
<dbReference type="InterPro" id="IPR017850">
    <property type="entry name" value="Alkaline_phosphatase_core_sf"/>
</dbReference>
<evidence type="ECO:0000313" key="7">
    <source>
        <dbReference type="EMBL" id="MBB5082607.1"/>
    </source>
</evidence>
<protein>
    <submittedName>
        <fullName evidence="7">Arylsulfatase</fullName>
        <ecNumber evidence="7">3.1.6.1</ecNumber>
    </submittedName>
</protein>
<evidence type="ECO:0000256" key="1">
    <source>
        <dbReference type="ARBA" id="ARBA00008779"/>
    </source>
</evidence>
<dbReference type="AlphaFoldDB" id="A0A7W8AAE0"/>
<dbReference type="Proteomes" id="UP000568380">
    <property type="component" value="Unassembled WGS sequence"/>
</dbReference>
<dbReference type="Gene3D" id="3.30.1120.10">
    <property type="match status" value="1"/>
</dbReference>
<dbReference type="PANTHER" id="PTHR42693:SF33">
    <property type="entry name" value="ARYLSULFATASE"/>
    <property type="match status" value="1"/>
</dbReference>
<dbReference type="SUPFAM" id="SSF53649">
    <property type="entry name" value="Alkaline phosphatase-like"/>
    <property type="match status" value="1"/>
</dbReference>
<name>A0A7W8AAE0_9ACTN</name>
<comment type="similarity">
    <text evidence="1">Belongs to the sulfatase family.</text>
</comment>
<dbReference type="GO" id="GO:0004065">
    <property type="term" value="F:arylsulfatase activity"/>
    <property type="evidence" value="ECO:0007669"/>
    <property type="project" value="UniProtKB-EC"/>
</dbReference>
<evidence type="ECO:0000256" key="5">
    <source>
        <dbReference type="SAM" id="MobiDB-lite"/>
    </source>
</evidence>
<keyword evidence="3 7" id="KW-0378">Hydrolase</keyword>
<dbReference type="EMBL" id="JACHIN010000013">
    <property type="protein sequence ID" value="MBB5082607.1"/>
    <property type="molecule type" value="Genomic_DNA"/>
</dbReference>
<dbReference type="PANTHER" id="PTHR42693">
    <property type="entry name" value="ARYLSULFATASE FAMILY MEMBER"/>
    <property type="match status" value="1"/>
</dbReference>
<dbReference type="GO" id="GO:0046872">
    <property type="term" value="F:metal ion binding"/>
    <property type="evidence" value="ECO:0007669"/>
    <property type="project" value="UniProtKB-KW"/>
</dbReference>
<dbReference type="InterPro" id="IPR050738">
    <property type="entry name" value="Sulfatase"/>
</dbReference>
<dbReference type="Gene3D" id="3.40.720.10">
    <property type="entry name" value="Alkaline Phosphatase, subunit A"/>
    <property type="match status" value="1"/>
</dbReference>
<accession>A0A7W8AAE0</accession>
<keyword evidence="8" id="KW-1185">Reference proteome</keyword>
<dbReference type="Pfam" id="PF00884">
    <property type="entry name" value="Sulfatase"/>
    <property type="match status" value="1"/>
</dbReference>
<dbReference type="InterPro" id="IPR024607">
    <property type="entry name" value="Sulfatase_CS"/>
</dbReference>
<feature type="domain" description="Sulfatase N-terminal" evidence="6">
    <location>
        <begin position="29"/>
        <end position="446"/>
    </location>
</feature>